<feature type="domain" description="DUF4394" evidence="2">
    <location>
        <begin position="53"/>
        <end position="260"/>
    </location>
</feature>
<dbReference type="Pfam" id="PF14339">
    <property type="entry name" value="DUF4394"/>
    <property type="match status" value="2"/>
</dbReference>
<organism evidence="3 4">
    <name type="scientific">Mucilaginibacter calamicampi</name>
    <dbReference type="NCBI Taxonomy" id="1302352"/>
    <lineage>
        <taxon>Bacteria</taxon>
        <taxon>Pseudomonadati</taxon>
        <taxon>Bacteroidota</taxon>
        <taxon>Sphingobacteriia</taxon>
        <taxon>Sphingobacteriales</taxon>
        <taxon>Sphingobacteriaceae</taxon>
        <taxon>Mucilaginibacter</taxon>
    </lineage>
</organism>
<dbReference type="InterPro" id="IPR011047">
    <property type="entry name" value="Quinoprotein_ADH-like_sf"/>
</dbReference>
<dbReference type="SUPFAM" id="SSF50998">
    <property type="entry name" value="Quinoprotein alcohol dehydrogenase-like"/>
    <property type="match status" value="1"/>
</dbReference>
<evidence type="ECO:0000313" key="3">
    <source>
        <dbReference type="EMBL" id="MFD0750375.1"/>
    </source>
</evidence>
<keyword evidence="1" id="KW-0732">Signal</keyword>
<sequence>MKTVRINFNKLALLCIALTLTFASCKKTNDDLLDGLGTGPNSTVYALSSDNKLLTFTADNPSAASSLTITGLQTGETIVGIDFRPATGQLYGVSSGSRIYVLNTQTALAMQVGTTAFTPAISGATLGFDFNPTVDRIRLVTTTGQNLRLHPETGAVAFTDGVTNGPISTGVTAAAYTNNRSGAATTELFVLDAATDKLYKQDPPNNGTLVAVGSGIGVDAEQIGGFDIGPNGLTLATIKVSGKTSLYAIDLATGKAARLRNDFPGDIIGLAIPTDPVAYAINAANELVIFNPLSPSPVSKAITGMAAGETVLGIDFRPATGQLFALGSTSRLYVLNTSSGAAAAVGAAPFATLLSGTDFGFDFNPVADRVRIVSNTGQNLRVNPIDGTLTVDGNLSGTTPFITAAAYTNNFAGATTTVLYDIDTQANKLVKQDPPNSGTLTDVGPLGVTATAANGFDIGSKSGIAYALLNVGGTTKVYTINLTSGAATAGATITGTYKAFTLGLGF</sequence>
<dbReference type="RefSeq" id="WP_377099578.1">
    <property type="nucleotide sequence ID" value="NZ_JBHTHU010000005.1"/>
</dbReference>
<dbReference type="InterPro" id="IPR025507">
    <property type="entry name" value="DUF4394"/>
</dbReference>
<reference evidence="4" key="1">
    <citation type="journal article" date="2019" name="Int. J. Syst. Evol. Microbiol.">
        <title>The Global Catalogue of Microorganisms (GCM) 10K type strain sequencing project: providing services to taxonomists for standard genome sequencing and annotation.</title>
        <authorList>
            <consortium name="The Broad Institute Genomics Platform"/>
            <consortium name="The Broad Institute Genome Sequencing Center for Infectious Disease"/>
            <person name="Wu L."/>
            <person name="Ma J."/>
        </authorList>
    </citation>
    <scope>NUCLEOTIDE SEQUENCE [LARGE SCALE GENOMIC DNA]</scope>
    <source>
        <strain evidence="4">CCUG 63418</strain>
    </source>
</reference>
<feature type="chain" id="PRO_5046086492" evidence="1">
    <location>
        <begin position="24"/>
        <end position="506"/>
    </location>
</feature>
<comment type="caution">
    <text evidence="3">The sequence shown here is derived from an EMBL/GenBank/DDBJ whole genome shotgun (WGS) entry which is preliminary data.</text>
</comment>
<accession>A0ABW2YXB1</accession>
<evidence type="ECO:0000313" key="4">
    <source>
        <dbReference type="Proteomes" id="UP001596958"/>
    </source>
</evidence>
<protein>
    <submittedName>
        <fullName evidence="3">DUF4394 domain-containing protein</fullName>
    </submittedName>
</protein>
<feature type="signal peptide" evidence="1">
    <location>
        <begin position="1"/>
        <end position="23"/>
    </location>
</feature>
<name>A0ABW2YXB1_9SPHI</name>
<feature type="domain" description="DUF4394" evidence="2">
    <location>
        <begin position="287"/>
        <end position="494"/>
    </location>
</feature>
<evidence type="ECO:0000259" key="2">
    <source>
        <dbReference type="Pfam" id="PF14339"/>
    </source>
</evidence>
<proteinExistence type="predicted"/>
<evidence type="ECO:0000256" key="1">
    <source>
        <dbReference type="SAM" id="SignalP"/>
    </source>
</evidence>
<gene>
    <name evidence="3" type="ORF">ACFQZS_09500</name>
</gene>
<dbReference type="PROSITE" id="PS51257">
    <property type="entry name" value="PROKAR_LIPOPROTEIN"/>
    <property type="match status" value="1"/>
</dbReference>
<dbReference type="Proteomes" id="UP001596958">
    <property type="component" value="Unassembled WGS sequence"/>
</dbReference>
<keyword evidence="4" id="KW-1185">Reference proteome</keyword>
<dbReference type="EMBL" id="JBHTHU010000005">
    <property type="protein sequence ID" value="MFD0750375.1"/>
    <property type="molecule type" value="Genomic_DNA"/>
</dbReference>